<dbReference type="InterPro" id="IPR021139">
    <property type="entry name" value="NYN"/>
</dbReference>
<dbReference type="GO" id="GO:0004540">
    <property type="term" value="F:RNA nuclease activity"/>
    <property type="evidence" value="ECO:0007669"/>
    <property type="project" value="InterPro"/>
</dbReference>
<dbReference type="PANTHER" id="PTHR35458">
    <property type="entry name" value="SLR0755 PROTEIN"/>
    <property type="match status" value="1"/>
</dbReference>
<evidence type="ECO:0000313" key="2">
    <source>
        <dbReference type="EMBL" id="ETW94981.1"/>
    </source>
</evidence>
<keyword evidence="3" id="KW-1185">Reference proteome</keyword>
<evidence type="ECO:0000313" key="3">
    <source>
        <dbReference type="Proteomes" id="UP000019141"/>
    </source>
</evidence>
<dbReference type="AlphaFoldDB" id="W4LCD0"/>
<reference evidence="2 3" key="1">
    <citation type="journal article" date="2014" name="Nature">
        <title>An environmental bacterial taxon with a large and distinct metabolic repertoire.</title>
        <authorList>
            <person name="Wilson M.C."/>
            <person name="Mori T."/>
            <person name="Ruckert C."/>
            <person name="Uria A.R."/>
            <person name="Helf M.J."/>
            <person name="Takada K."/>
            <person name="Gernert C."/>
            <person name="Steffens U.A."/>
            <person name="Heycke N."/>
            <person name="Schmitt S."/>
            <person name="Rinke C."/>
            <person name="Helfrich E.J."/>
            <person name="Brachmann A.O."/>
            <person name="Gurgui C."/>
            <person name="Wakimoto T."/>
            <person name="Kracht M."/>
            <person name="Crusemann M."/>
            <person name="Hentschel U."/>
            <person name="Abe I."/>
            <person name="Matsunaga S."/>
            <person name="Kalinowski J."/>
            <person name="Takeyama H."/>
            <person name="Piel J."/>
        </authorList>
    </citation>
    <scope>NUCLEOTIDE SEQUENCE [LARGE SCALE GENOMIC DNA]</scope>
    <source>
        <strain evidence="3">TSY1</strain>
    </source>
</reference>
<comment type="caution">
    <text evidence="2">The sequence shown here is derived from an EMBL/GenBank/DDBJ whole genome shotgun (WGS) entry which is preliminary data.</text>
</comment>
<gene>
    <name evidence="2" type="ORF">ETSY1_32525</name>
</gene>
<dbReference type="Pfam" id="PF01936">
    <property type="entry name" value="NYN"/>
    <property type="match status" value="1"/>
</dbReference>
<dbReference type="PANTHER" id="PTHR35458:SF8">
    <property type="entry name" value="SLR0650 PROTEIN"/>
    <property type="match status" value="1"/>
</dbReference>
<proteinExistence type="predicted"/>
<dbReference type="InterPro" id="IPR047140">
    <property type="entry name" value="LabA"/>
</dbReference>
<dbReference type="HOGENOM" id="CLU_092340_3_1_7"/>
<dbReference type="EMBL" id="AZHW01000975">
    <property type="protein sequence ID" value="ETW94981.1"/>
    <property type="molecule type" value="Genomic_DNA"/>
</dbReference>
<feature type="domain" description="NYN" evidence="1">
    <location>
        <begin position="3"/>
        <end position="152"/>
    </location>
</feature>
<sequence>MEKTSIFVDVQNIYYTTKQYYNCHFNYNTFWNRVTTNRKIVKAIAYAIDRGDEKQRQFQNILKGIGFELKLKPFIQRRDGSVKGDWDVGITLDVMEYAKQSDVVVLASGDGDFDLLVNKIRKDFDVSVEVYGVTQLTATSLMKSASKFVPIEDDLLLKIQR</sequence>
<accession>W4LCD0</accession>
<evidence type="ECO:0000259" key="1">
    <source>
        <dbReference type="Pfam" id="PF01936"/>
    </source>
</evidence>
<protein>
    <submittedName>
        <fullName evidence="2">Nuclease</fullName>
    </submittedName>
</protein>
<dbReference type="PATRIC" id="fig|1429438.4.peg.6167"/>
<dbReference type="Gene3D" id="3.40.50.1010">
    <property type="entry name" value="5'-nuclease"/>
    <property type="match status" value="1"/>
</dbReference>
<dbReference type="CDD" id="cd10911">
    <property type="entry name" value="PIN_LabA"/>
    <property type="match status" value="1"/>
</dbReference>
<organism evidence="2 3">
    <name type="scientific">Entotheonella factor</name>
    <dbReference type="NCBI Taxonomy" id="1429438"/>
    <lineage>
        <taxon>Bacteria</taxon>
        <taxon>Pseudomonadati</taxon>
        <taxon>Nitrospinota/Tectimicrobiota group</taxon>
        <taxon>Candidatus Tectimicrobiota</taxon>
        <taxon>Candidatus Entotheonellia</taxon>
        <taxon>Candidatus Entotheonellales</taxon>
        <taxon>Candidatus Entotheonellaceae</taxon>
        <taxon>Candidatus Entotheonella</taxon>
    </lineage>
</organism>
<dbReference type="Proteomes" id="UP000019141">
    <property type="component" value="Unassembled WGS sequence"/>
</dbReference>
<name>W4LCD0_ENTF1</name>